<dbReference type="SUPFAM" id="SSF52283">
    <property type="entry name" value="Formate/glycerate dehydrogenase catalytic domain-like"/>
    <property type="match status" value="1"/>
</dbReference>
<dbReference type="EC" id="1.4.1.1" evidence="2"/>
<gene>
    <name evidence="7" type="ORF">OM074_19885</name>
</gene>
<dbReference type="GO" id="GO:0042853">
    <property type="term" value="P:L-alanine catabolic process"/>
    <property type="evidence" value="ECO:0007669"/>
    <property type="project" value="InterPro"/>
</dbReference>
<dbReference type="AlphaFoldDB" id="A0AAE3MHL6"/>
<dbReference type="Pfam" id="PF05222">
    <property type="entry name" value="AlaDh_PNT_N"/>
    <property type="match status" value="1"/>
</dbReference>
<dbReference type="Pfam" id="PF01262">
    <property type="entry name" value="AlaDh_PNT_C"/>
    <property type="match status" value="1"/>
</dbReference>
<evidence type="ECO:0000256" key="2">
    <source>
        <dbReference type="ARBA" id="ARBA00012897"/>
    </source>
</evidence>
<evidence type="ECO:0000259" key="6">
    <source>
        <dbReference type="SMART" id="SM01003"/>
    </source>
</evidence>
<dbReference type="PANTHER" id="PTHR42795">
    <property type="entry name" value="ALANINE DEHYDROGENASE"/>
    <property type="match status" value="1"/>
</dbReference>
<dbReference type="Gene3D" id="3.40.50.720">
    <property type="entry name" value="NAD(P)-binding Rossmann-like Domain"/>
    <property type="match status" value="2"/>
</dbReference>
<keyword evidence="4" id="KW-0520">NAD</keyword>
<proteinExistence type="inferred from homology"/>
<comment type="caution">
    <text evidence="7">The sequence shown here is derived from an EMBL/GenBank/DDBJ whole genome shotgun (WGS) entry which is preliminary data.</text>
</comment>
<dbReference type="RefSeq" id="WP_301202388.1">
    <property type="nucleotide sequence ID" value="NZ_JAPDPI010000067.1"/>
</dbReference>
<reference evidence="7" key="1">
    <citation type="submission" date="2022-10" db="EMBL/GenBank/DDBJ databases">
        <authorList>
            <person name="Yu W.X."/>
        </authorList>
    </citation>
    <scope>NUCLEOTIDE SEQUENCE</scope>
    <source>
        <strain evidence="7">D04</strain>
    </source>
</reference>
<name>A0AAE3MHL6_9BACT</name>
<protein>
    <recommendedName>
        <fullName evidence="2">alanine dehydrogenase</fullName>
        <ecNumber evidence="2">1.4.1.1</ecNumber>
    </recommendedName>
</protein>
<dbReference type="GO" id="GO:0000286">
    <property type="term" value="F:alanine dehydrogenase activity"/>
    <property type="evidence" value="ECO:0007669"/>
    <property type="project" value="UniProtKB-EC"/>
</dbReference>
<dbReference type="SMART" id="SM01002">
    <property type="entry name" value="AlaDh_PNT_C"/>
    <property type="match status" value="1"/>
</dbReference>
<feature type="domain" description="Alanine dehydrogenase/pyridine nucleotide transhydrogenase N-terminal" evidence="6">
    <location>
        <begin position="34"/>
        <end position="167"/>
    </location>
</feature>
<evidence type="ECO:0000256" key="3">
    <source>
        <dbReference type="ARBA" id="ARBA00023002"/>
    </source>
</evidence>
<dbReference type="PROSITE" id="PS00837">
    <property type="entry name" value="ALADH_PNT_2"/>
    <property type="match status" value="1"/>
</dbReference>
<evidence type="ECO:0000313" key="8">
    <source>
        <dbReference type="Proteomes" id="UP001207408"/>
    </source>
</evidence>
<dbReference type="CDD" id="cd05305">
    <property type="entry name" value="L-AlaDH"/>
    <property type="match status" value="1"/>
</dbReference>
<keyword evidence="8" id="KW-1185">Reference proteome</keyword>
<dbReference type="SUPFAM" id="SSF51735">
    <property type="entry name" value="NAD(P)-binding Rossmann-fold domains"/>
    <property type="match status" value="1"/>
</dbReference>
<evidence type="ECO:0000259" key="5">
    <source>
        <dbReference type="SMART" id="SM01002"/>
    </source>
</evidence>
<evidence type="ECO:0000256" key="1">
    <source>
        <dbReference type="ARBA" id="ARBA00005689"/>
    </source>
</evidence>
<dbReference type="InterPro" id="IPR008141">
    <property type="entry name" value="Ala_DH"/>
</dbReference>
<accession>A0AAE3MHL6</accession>
<comment type="similarity">
    <text evidence="1">Belongs to the AlaDH/PNT family.</text>
</comment>
<dbReference type="SMART" id="SM01003">
    <property type="entry name" value="AlaDh_PNT_N"/>
    <property type="match status" value="1"/>
</dbReference>
<dbReference type="GO" id="GO:0005886">
    <property type="term" value="C:plasma membrane"/>
    <property type="evidence" value="ECO:0007669"/>
    <property type="project" value="TreeGrafter"/>
</dbReference>
<dbReference type="InterPro" id="IPR007886">
    <property type="entry name" value="AlaDH/PNT_N"/>
</dbReference>
<dbReference type="PANTHER" id="PTHR42795:SF1">
    <property type="entry name" value="ALANINE DEHYDROGENASE"/>
    <property type="match status" value="1"/>
</dbReference>
<evidence type="ECO:0000313" key="7">
    <source>
        <dbReference type="EMBL" id="MCW3807896.1"/>
    </source>
</evidence>
<sequence length="404" mass="43563">MAGIASKSGFPIAGILPREEMLEVKKTRKKLIIGIPKELSKFENRIALTPQGVELLVENGHTVLFETGAGEPANYSDSDFSERGASIVRSPREAFSAEIILKISPFTESEIDLLSPNQTVISLVQLYQQTRELIQKMMSKKVNALAFELIKDENGSFPVLRSMSEIEGTASIMIASEYLSKAHNGKGVLLGGITGISPAEVVILGAGTAGESAARVALGLGATVKVFDNSIKNLKDLQDNVGQRVFTSVLHPKALTKALISADAVIGNLRYLQSGLRYFVTEDQIKLMKPGSILIDLGIGQGGCFETSACTDFAHPVFRKHNVIHYCVPNVASHVSRTSTIALSDIFAHLLLKIADSGSIDTIVKEDVGFSHGVYIYKGILTNHYIGETFSLPSKDIGLLMAAF</sequence>
<feature type="domain" description="Alanine dehydrogenase/pyridine nucleotide transhydrogenase NAD(H)-binding" evidence="5">
    <location>
        <begin position="179"/>
        <end position="327"/>
    </location>
</feature>
<organism evidence="7 8">
    <name type="scientific">Plebeiibacterium marinum</name>
    <dbReference type="NCBI Taxonomy" id="2992111"/>
    <lineage>
        <taxon>Bacteria</taxon>
        <taxon>Pseudomonadati</taxon>
        <taxon>Bacteroidota</taxon>
        <taxon>Bacteroidia</taxon>
        <taxon>Marinilabiliales</taxon>
        <taxon>Marinilabiliaceae</taxon>
        <taxon>Plebeiibacterium</taxon>
    </lineage>
</organism>
<dbReference type="Proteomes" id="UP001207408">
    <property type="component" value="Unassembled WGS sequence"/>
</dbReference>
<dbReference type="InterPro" id="IPR036291">
    <property type="entry name" value="NAD(P)-bd_dom_sf"/>
</dbReference>
<dbReference type="InterPro" id="IPR007698">
    <property type="entry name" value="AlaDH/PNT_NAD(H)-bd"/>
</dbReference>
<evidence type="ECO:0000256" key="4">
    <source>
        <dbReference type="ARBA" id="ARBA00023027"/>
    </source>
</evidence>
<dbReference type="EMBL" id="JAPDPI010000067">
    <property type="protein sequence ID" value="MCW3807896.1"/>
    <property type="molecule type" value="Genomic_DNA"/>
</dbReference>
<dbReference type="InterPro" id="IPR008143">
    <property type="entry name" value="Ala_DH/PNT_CS2"/>
</dbReference>
<keyword evidence="3" id="KW-0560">Oxidoreductase</keyword>